<sequence>MIPYFSSHFQVFDNMYPNNASHDTQMSLQSYSEGYFTLDSSPAAIGACSVYDYPSIVSTSSNRSQFSPQGSHSYISDPHHSSDNYGSPVSGSSVVDDNAELRNRFRDMELPLPQDSGHHYCSFSHRGCHEGSYTLRPNQLMDMANMELKQVLYFCAEAISENNLSTAERLMDALGKRVSVSGSPIERLAAYMLEGLRARLEFSGYAIYKKLRCEQPTSSELLSYMHILYEFCPYYKFAYISSNVAIQAALGNEPVIHIIDFQIAMGTQWVLLLQSLAQQPGGPPLVRITGVDDPHSAYARGGGLEVVGQRLTKVAESCGIPFEFHAAAMSGCKVNRDSLKVRPGEEALAVNFPYMLHHMPDESVSTTNHRDRLLRLVKSLSPRIVTLVEQESNTNTPAFLQRFRETLDYYTAMFESIDVALPRDDKKRINAEQHCLARDIVNMVACENAERVERHEPFGKWRARFDMAGFRQLPSSRSVNDAIRGLMRQFHGNYRVQDCQANGKVVVCNPFNRVLSAKAMQGAAAPDTLVMGVPCGSTVKGQEDASGSSQGIIDNVTIYSFVFLGLLVFLMR</sequence>
<dbReference type="AlphaFoldDB" id="A0A9Q1QDL5"/>
<dbReference type="PANTHER" id="PTHR31636">
    <property type="entry name" value="OSJNBA0084A10.13 PROTEIN-RELATED"/>
    <property type="match status" value="1"/>
</dbReference>
<gene>
    <name evidence="5" type="ORF">Cgig2_005362</name>
</gene>
<feature type="short sequence motif" description="VHIID" evidence="3">
    <location>
        <begin position="256"/>
        <end position="260"/>
    </location>
</feature>
<evidence type="ECO:0000313" key="5">
    <source>
        <dbReference type="EMBL" id="KAJ8437611.1"/>
    </source>
</evidence>
<dbReference type="PROSITE" id="PS50985">
    <property type="entry name" value="GRAS"/>
    <property type="match status" value="1"/>
</dbReference>
<accession>A0A9Q1QDL5</accession>
<organism evidence="5 6">
    <name type="scientific">Carnegiea gigantea</name>
    <dbReference type="NCBI Taxonomy" id="171969"/>
    <lineage>
        <taxon>Eukaryota</taxon>
        <taxon>Viridiplantae</taxon>
        <taxon>Streptophyta</taxon>
        <taxon>Embryophyta</taxon>
        <taxon>Tracheophyta</taxon>
        <taxon>Spermatophyta</taxon>
        <taxon>Magnoliopsida</taxon>
        <taxon>eudicotyledons</taxon>
        <taxon>Gunneridae</taxon>
        <taxon>Pentapetalae</taxon>
        <taxon>Caryophyllales</taxon>
        <taxon>Cactineae</taxon>
        <taxon>Cactaceae</taxon>
        <taxon>Cactoideae</taxon>
        <taxon>Echinocereeae</taxon>
        <taxon>Carnegiea</taxon>
    </lineage>
</organism>
<proteinExistence type="inferred from homology"/>
<dbReference type="Proteomes" id="UP001153076">
    <property type="component" value="Unassembled WGS sequence"/>
</dbReference>
<reference evidence="5" key="1">
    <citation type="submission" date="2022-04" db="EMBL/GenBank/DDBJ databases">
        <title>Carnegiea gigantea Genome sequencing and assembly v2.</title>
        <authorList>
            <person name="Copetti D."/>
            <person name="Sanderson M.J."/>
            <person name="Burquez A."/>
            <person name="Wojciechowski M.F."/>
        </authorList>
    </citation>
    <scope>NUCLEOTIDE SEQUENCE</scope>
    <source>
        <strain evidence="5">SGP5-SGP5p</strain>
        <tissue evidence="5">Aerial part</tissue>
    </source>
</reference>
<feature type="region of interest" description="SAW" evidence="3">
    <location>
        <begin position="445"/>
        <end position="521"/>
    </location>
</feature>
<protein>
    <recommendedName>
        <fullName evidence="7">Scarecrow-like protein 13</fullName>
    </recommendedName>
</protein>
<keyword evidence="2" id="KW-0804">Transcription</keyword>
<evidence type="ECO:0008006" key="7">
    <source>
        <dbReference type="Google" id="ProtNLM"/>
    </source>
</evidence>
<evidence type="ECO:0000256" key="2">
    <source>
        <dbReference type="ARBA" id="ARBA00023163"/>
    </source>
</evidence>
<evidence type="ECO:0000256" key="4">
    <source>
        <dbReference type="SAM" id="MobiDB-lite"/>
    </source>
</evidence>
<feature type="region of interest" description="Disordered" evidence="4">
    <location>
        <begin position="62"/>
        <end position="93"/>
    </location>
</feature>
<keyword evidence="1" id="KW-0805">Transcription regulation</keyword>
<keyword evidence="6" id="KW-1185">Reference proteome</keyword>
<dbReference type="EMBL" id="JAKOGI010000291">
    <property type="protein sequence ID" value="KAJ8437611.1"/>
    <property type="molecule type" value="Genomic_DNA"/>
</dbReference>
<comment type="caution">
    <text evidence="3">Lacks conserved residue(s) required for the propagation of feature annotation.</text>
</comment>
<feature type="region of interest" description="Leucine repeat II (LRII)" evidence="3">
    <location>
        <begin position="306"/>
        <end position="338"/>
    </location>
</feature>
<dbReference type="InterPro" id="IPR005202">
    <property type="entry name" value="TF_GRAS"/>
</dbReference>
<evidence type="ECO:0000256" key="3">
    <source>
        <dbReference type="PROSITE-ProRule" id="PRU01191"/>
    </source>
</evidence>
<name>A0A9Q1QDL5_9CARY</name>
<dbReference type="OrthoDB" id="593669at2759"/>
<feature type="region of interest" description="Leucine repeat I (LRI)" evidence="3">
    <location>
        <begin position="146"/>
        <end position="206"/>
    </location>
</feature>
<feature type="region of interest" description="VHIID" evidence="3">
    <location>
        <begin position="225"/>
        <end position="290"/>
    </location>
</feature>
<evidence type="ECO:0000313" key="6">
    <source>
        <dbReference type="Proteomes" id="UP001153076"/>
    </source>
</evidence>
<evidence type="ECO:0000256" key="1">
    <source>
        <dbReference type="ARBA" id="ARBA00023015"/>
    </source>
</evidence>
<comment type="similarity">
    <text evidence="3">Belongs to the GRAS family.</text>
</comment>
<comment type="caution">
    <text evidence="5">The sequence shown here is derived from an EMBL/GenBank/DDBJ whole genome shotgun (WGS) entry which is preliminary data.</text>
</comment>
<dbReference type="Pfam" id="PF03514">
    <property type="entry name" value="GRAS"/>
    <property type="match status" value="1"/>
</dbReference>
<feature type="compositionally biased region" description="Polar residues" evidence="4">
    <location>
        <begin position="62"/>
        <end position="74"/>
    </location>
</feature>